<feature type="transmembrane region" description="Helical" evidence="5">
    <location>
        <begin position="311"/>
        <end position="330"/>
    </location>
</feature>
<keyword evidence="4 5" id="KW-0472">Membrane</keyword>
<feature type="transmembrane region" description="Helical" evidence="5">
    <location>
        <begin position="257"/>
        <end position="277"/>
    </location>
</feature>
<dbReference type="PANTHER" id="PTHR23521">
    <property type="entry name" value="TRANSPORTER MFS SUPERFAMILY"/>
    <property type="match status" value="1"/>
</dbReference>
<dbReference type="RefSeq" id="WP_343918192.1">
    <property type="nucleotide sequence ID" value="NZ_BAAAJT010000002.1"/>
</dbReference>
<dbReference type="InterPro" id="IPR011701">
    <property type="entry name" value="MFS"/>
</dbReference>
<keyword evidence="2 5" id="KW-0812">Transmembrane</keyword>
<feature type="transmembrane region" description="Helical" evidence="5">
    <location>
        <begin position="108"/>
        <end position="127"/>
    </location>
</feature>
<dbReference type="Pfam" id="PF07690">
    <property type="entry name" value="MFS_1"/>
    <property type="match status" value="1"/>
</dbReference>
<reference evidence="8" key="1">
    <citation type="journal article" date="2019" name="Int. J. Syst. Evol. Microbiol.">
        <title>The Global Catalogue of Microorganisms (GCM) 10K type strain sequencing project: providing services to taxonomists for standard genome sequencing and annotation.</title>
        <authorList>
            <consortium name="The Broad Institute Genomics Platform"/>
            <consortium name="The Broad Institute Genome Sequencing Center for Infectious Disease"/>
            <person name="Wu L."/>
            <person name="Ma J."/>
        </authorList>
    </citation>
    <scope>NUCLEOTIDE SEQUENCE [LARGE SCALE GENOMIC DNA]</scope>
    <source>
        <strain evidence="8">CGMCC 1.12477</strain>
    </source>
</reference>
<dbReference type="SUPFAM" id="SSF103473">
    <property type="entry name" value="MFS general substrate transporter"/>
    <property type="match status" value="1"/>
</dbReference>
<dbReference type="PANTHER" id="PTHR23521:SF3">
    <property type="entry name" value="MFS TRANSPORTER"/>
    <property type="match status" value="1"/>
</dbReference>
<feature type="transmembrane region" description="Helical" evidence="5">
    <location>
        <begin position="83"/>
        <end position="102"/>
    </location>
</feature>
<feature type="domain" description="Major facilitator superfamily (MFS) profile" evidence="6">
    <location>
        <begin position="15"/>
        <end position="400"/>
    </location>
</feature>
<keyword evidence="8" id="KW-1185">Reference proteome</keyword>
<sequence length="403" mass="41043">MSLTAAPDSRVAARQLLLVSVVQVLAVSTWFAASAAAPALRSEWEIGRVGEALLTIGVQLGFVVGALASAATNLPDRFSPPRLMGLGAAVASLATLATALVVDGPVAAVVLRLVTGVALALVYPVGMKIVVSWFADRRGLAVSVMVGALTLGSIFPQLVAGSLGPAWRTALVVTAVLAGVAALLQRWIVVGPLVTRSDGFHPGVVIEVWRDRAPRLANLGYLGHMWELYAVWAWAPAFLAASLAANGTPASRSTVGLVVFAAFGLGGLGGCLLAGWAGDRWGRARAAAGAMVVSGLCCLTAAAAYGSGLGVLVPLLVVWGASVIADSAMFSACLGTVVDQRWVGTALTLQTALGFLLTVVTIQGVPVVAEAWGWPVAVALLAVGPLLGSIAMVRLTPLLPARG</sequence>
<dbReference type="PROSITE" id="PS50850">
    <property type="entry name" value="MFS"/>
    <property type="match status" value="1"/>
</dbReference>
<comment type="subcellular location">
    <subcellularLocation>
        <location evidence="1">Cell membrane</location>
        <topology evidence="1">Multi-pass membrane protein</topology>
    </subcellularLocation>
</comment>
<feature type="transmembrane region" description="Helical" evidence="5">
    <location>
        <begin position="226"/>
        <end position="245"/>
    </location>
</feature>
<feature type="transmembrane region" description="Helical" evidence="5">
    <location>
        <begin position="342"/>
        <end position="365"/>
    </location>
</feature>
<dbReference type="InterPro" id="IPR020846">
    <property type="entry name" value="MFS_dom"/>
</dbReference>
<accession>A0ABW4TKR8</accession>
<keyword evidence="3 5" id="KW-1133">Transmembrane helix</keyword>
<gene>
    <name evidence="7" type="ORF">ACFSDE_10715</name>
</gene>
<evidence type="ECO:0000259" key="6">
    <source>
        <dbReference type="PROSITE" id="PS50850"/>
    </source>
</evidence>
<feature type="transmembrane region" description="Helical" evidence="5">
    <location>
        <begin position="284"/>
        <end position="305"/>
    </location>
</feature>
<dbReference type="Proteomes" id="UP001597351">
    <property type="component" value="Unassembled WGS sequence"/>
</dbReference>
<comment type="caution">
    <text evidence="7">The sequence shown here is derived from an EMBL/GenBank/DDBJ whole genome shotgun (WGS) entry which is preliminary data.</text>
</comment>
<evidence type="ECO:0000256" key="4">
    <source>
        <dbReference type="ARBA" id="ARBA00023136"/>
    </source>
</evidence>
<dbReference type="InterPro" id="IPR036259">
    <property type="entry name" value="MFS_trans_sf"/>
</dbReference>
<evidence type="ECO:0000256" key="5">
    <source>
        <dbReference type="SAM" id="Phobius"/>
    </source>
</evidence>
<feature type="transmembrane region" description="Helical" evidence="5">
    <location>
        <begin position="52"/>
        <end position="71"/>
    </location>
</feature>
<proteinExistence type="predicted"/>
<feature type="transmembrane region" description="Helical" evidence="5">
    <location>
        <begin position="166"/>
        <end position="184"/>
    </location>
</feature>
<evidence type="ECO:0000256" key="2">
    <source>
        <dbReference type="ARBA" id="ARBA00022692"/>
    </source>
</evidence>
<protein>
    <submittedName>
        <fullName evidence="7">MFS transporter</fullName>
    </submittedName>
</protein>
<evidence type="ECO:0000256" key="3">
    <source>
        <dbReference type="ARBA" id="ARBA00022989"/>
    </source>
</evidence>
<name>A0ABW4TKR8_9ACTN</name>
<feature type="transmembrane region" description="Helical" evidence="5">
    <location>
        <begin position="371"/>
        <end position="393"/>
    </location>
</feature>
<organism evidence="7 8">
    <name type="scientific">Nocardioides aestuarii</name>
    <dbReference type="NCBI Taxonomy" id="252231"/>
    <lineage>
        <taxon>Bacteria</taxon>
        <taxon>Bacillati</taxon>
        <taxon>Actinomycetota</taxon>
        <taxon>Actinomycetes</taxon>
        <taxon>Propionibacteriales</taxon>
        <taxon>Nocardioidaceae</taxon>
        <taxon>Nocardioides</taxon>
    </lineage>
</organism>
<evidence type="ECO:0000313" key="7">
    <source>
        <dbReference type="EMBL" id="MFD1947264.1"/>
    </source>
</evidence>
<evidence type="ECO:0000313" key="8">
    <source>
        <dbReference type="Proteomes" id="UP001597351"/>
    </source>
</evidence>
<dbReference type="Gene3D" id="1.20.1250.20">
    <property type="entry name" value="MFS general substrate transporter like domains"/>
    <property type="match status" value="2"/>
</dbReference>
<feature type="transmembrane region" description="Helical" evidence="5">
    <location>
        <begin position="139"/>
        <end position="160"/>
    </location>
</feature>
<evidence type="ECO:0000256" key="1">
    <source>
        <dbReference type="ARBA" id="ARBA00004651"/>
    </source>
</evidence>
<dbReference type="EMBL" id="JBHUGD010000003">
    <property type="protein sequence ID" value="MFD1947264.1"/>
    <property type="molecule type" value="Genomic_DNA"/>
</dbReference>